<name>A0A396SR72_9LACO</name>
<dbReference type="EMBL" id="QOCU01000001">
    <property type="protein sequence ID" value="RHW53570.1"/>
    <property type="molecule type" value="Genomic_DNA"/>
</dbReference>
<evidence type="ECO:0000313" key="3">
    <source>
        <dbReference type="Proteomes" id="UP000265862"/>
    </source>
</evidence>
<dbReference type="Proteomes" id="UP000283380">
    <property type="component" value="Unassembled WGS sequence"/>
</dbReference>
<gene>
    <name evidence="1" type="ORF">DS834_01135</name>
    <name evidence="2" type="ORF">DS835_07135</name>
</gene>
<dbReference type="RefSeq" id="WP_118896684.1">
    <property type="nucleotide sequence ID" value="NZ_QOCT01000009.1"/>
</dbReference>
<accession>A0A396SR72</accession>
<evidence type="ECO:0000313" key="4">
    <source>
        <dbReference type="Proteomes" id="UP000283380"/>
    </source>
</evidence>
<dbReference type="AlphaFoldDB" id="A0A396SR72"/>
<organism evidence="2 3">
    <name type="scientific">Lactobacillus bombicola</name>
    <dbReference type="NCBI Taxonomy" id="1505723"/>
    <lineage>
        <taxon>Bacteria</taxon>
        <taxon>Bacillati</taxon>
        <taxon>Bacillota</taxon>
        <taxon>Bacilli</taxon>
        <taxon>Lactobacillales</taxon>
        <taxon>Lactobacillaceae</taxon>
        <taxon>Lactobacillus</taxon>
    </lineage>
</organism>
<comment type="caution">
    <text evidence="2">The sequence shown here is derived from an EMBL/GenBank/DDBJ whole genome shotgun (WGS) entry which is preliminary data.</text>
</comment>
<evidence type="ECO:0000313" key="1">
    <source>
        <dbReference type="EMBL" id="RHW53570.1"/>
    </source>
</evidence>
<proteinExistence type="predicted"/>
<protein>
    <submittedName>
        <fullName evidence="2">Uncharacterized protein</fullName>
    </submittedName>
</protein>
<dbReference type="Proteomes" id="UP000265862">
    <property type="component" value="Unassembled WGS sequence"/>
</dbReference>
<evidence type="ECO:0000313" key="2">
    <source>
        <dbReference type="EMBL" id="RHW53709.1"/>
    </source>
</evidence>
<keyword evidence="4" id="KW-1185">Reference proteome</keyword>
<dbReference type="EMBL" id="QOCV01000011">
    <property type="protein sequence ID" value="RHW53709.1"/>
    <property type="molecule type" value="Genomic_DNA"/>
</dbReference>
<reference evidence="3 4" key="1">
    <citation type="submission" date="2018-07" db="EMBL/GenBank/DDBJ databases">
        <title>Genome sequences of six Lactobacillus spp. isolated from bumble bee guts.</title>
        <authorList>
            <person name="Motta E.V.S."/>
            <person name="Moran N.A."/>
        </authorList>
    </citation>
    <scope>NUCLEOTIDE SEQUENCE [LARGE SCALE GENOMIC DNA]</scope>
    <source>
        <strain evidence="1 4">BI-4G</strain>
        <strain evidence="2 3">OCC3</strain>
    </source>
</reference>
<sequence>MNPHKMSLPEIIANFRARNVTFTLKDGSKKTIFVEEIENEDDDQPEMIFMAAGDHPQDIWISDVVSAVPA</sequence>